<dbReference type="InterPro" id="IPR042121">
    <property type="entry name" value="MutL_C_regsub"/>
</dbReference>
<dbReference type="GO" id="GO:0005634">
    <property type="term" value="C:nucleus"/>
    <property type="evidence" value="ECO:0007669"/>
    <property type="project" value="UniProtKB-ARBA"/>
</dbReference>
<evidence type="ECO:0000313" key="5">
    <source>
        <dbReference type="Ensembl" id="ENSAMXP00005021901.1"/>
    </source>
</evidence>
<dbReference type="SMART" id="SM01340">
    <property type="entry name" value="DNA_mis_repair"/>
    <property type="match status" value="1"/>
</dbReference>
<dbReference type="GO" id="GO:0006298">
    <property type="term" value="P:mismatch repair"/>
    <property type="evidence" value="ECO:0007669"/>
    <property type="project" value="InterPro"/>
</dbReference>
<sequence length="1204" mass="133039">MIRTLSKEVQAKLRSGVAVFSLQQCVEELVLNSIDAGATCIAVKIDIEACKVQVIDNGSGMSREDMEKVGTRYCTSKCSSLEDLDDLRFYGFRGEAIASIASLSTLVEISSQTKASVKTFVKTFNEGRGSGVCEVQDTRPSPGTTVLICNFFHNMPVRRKRMDSVLEVERLRQRVEAISLMHPSVSFTVKKDCLGTMLVQLPKARNTYYRFVQIHGLGRAQKLREVNFTHGQFEMTGSIGREGHYKNSLQFLFVNSRLVLKTRLHKLLNCLLRKLSSSSIQNNSPNASAVTSSPKQRGGADSHGVYVINLKCPYSEYDVCLEPAKSLIEFRDWDAVLFCVEEGVKSFLTKENLVSEFSVSDAQTFASVFSDPTGSSCPCSKATAQSRDKESTVCESDLNGNMTQVNSGDQTESVQNLSFDQIFDRGSSNAESAAGSEAEAESKEVQSVEKPSLQRDLEDYGNSQDFETSVHDLQLIDTLSNNSTMTHQEFTQSKVAVIGPNEAQDSLRRFAEPNICCAPKRKLSLLQTQSLCLESGVGPKMAKVAPRRKLTLAFETGSLDKFKRMYGKSSETKRQSVETQIANALQPSVCVLSSEGPALPALQGTGVSSLIFEPEQVEKTEKTHSENFLIKKDSMLTLSAYSRTKCSTSASSRTKISLAAKLSHLKCDKIVQKEKTPYEEGTFDDTRNEETTSVTQHAQRAADSEETFEDSLSQFKTSEDTDGSSKQMTETNDPNEPTHKFTVPNLPNPSAGDALKRVSELMTSSEPAIPSGHVINPASQHEPLPTQTGNEVQAPDESPGDESDVPAPVSSDWRTHYDDSLGKLVYINQVTGLSTYEAPSLEESPVPCSKDVTNMAVSVVSKTGFEYRCYPFQTDIVLPFLPKPSAIRALASSVGCRDELQGPGSLSALFSEWNNPVFVRPPQVAVDVTSVQGEGLAVKIHNILFPYRFTKNMIHSMKVIHQVDKKFLACLINTTDQESTETSQGNLLVLLDQHAAHERVRLEGLLTESYEDDPETPGKNRLCSSGVIPPLEISVSEEEIRLLRLYQSSLRDLALEMSFPPADPSHVLLERLPTCFIEKENTEQRRGRRTVIKSLSEFLQSAGRVRSSVPLTVHNVLASQACHGAIKFNDVLSKEECCSLVGSLSSCQLPFQCAHGRPSIVPLVDLLHLEDEQDLPKPNLKKLRRMYKAWKEDALYNFTLNYLF</sequence>
<dbReference type="InterPro" id="IPR014721">
    <property type="entry name" value="Ribsml_uS5_D2-typ_fold_subgr"/>
</dbReference>
<dbReference type="SUPFAM" id="SSF118116">
    <property type="entry name" value="DNA mismatch repair protein MutL"/>
    <property type="match status" value="1"/>
</dbReference>
<dbReference type="SUPFAM" id="SSF54211">
    <property type="entry name" value="Ribosomal protein S5 domain 2-like"/>
    <property type="match status" value="1"/>
</dbReference>
<dbReference type="GO" id="GO:0140664">
    <property type="term" value="F:ATP-dependent DNA damage sensor activity"/>
    <property type="evidence" value="ECO:0007669"/>
    <property type="project" value="InterPro"/>
</dbReference>
<feature type="compositionally biased region" description="Polar residues" evidence="3">
    <location>
        <begin position="280"/>
        <end position="295"/>
    </location>
</feature>
<feature type="region of interest" description="Disordered" evidence="3">
    <location>
        <begin position="767"/>
        <end position="812"/>
    </location>
</feature>
<feature type="compositionally biased region" description="Basic and acidic residues" evidence="3">
    <location>
        <begin position="440"/>
        <end position="455"/>
    </location>
</feature>
<evidence type="ECO:0000256" key="3">
    <source>
        <dbReference type="SAM" id="MobiDB-lite"/>
    </source>
</evidence>
<feature type="compositionally biased region" description="Basic and acidic residues" evidence="3">
    <location>
        <begin position="678"/>
        <end position="690"/>
    </location>
</feature>
<dbReference type="Gene3D" id="3.30.1540.20">
    <property type="entry name" value="MutL, C-terminal domain, dimerisation subdomain"/>
    <property type="match status" value="1"/>
</dbReference>
<accession>A0A8B9R603</accession>
<organism evidence="5 6">
    <name type="scientific">Astyanax mexicanus</name>
    <name type="common">Blind cave fish</name>
    <name type="synonym">Astyanax fasciatus mexicanus</name>
    <dbReference type="NCBI Taxonomy" id="7994"/>
    <lineage>
        <taxon>Eukaryota</taxon>
        <taxon>Metazoa</taxon>
        <taxon>Chordata</taxon>
        <taxon>Craniata</taxon>
        <taxon>Vertebrata</taxon>
        <taxon>Euteleostomi</taxon>
        <taxon>Actinopterygii</taxon>
        <taxon>Neopterygii</taxon>
        <taxon>Teleostei</taxon>
        <taxon>Ostariophysi</taxon>
        <taxon>Characiformes</taxon>
        <taxon>Characoidei</taxon>
        <taxon>Acestrorhamphidae</taxon>
        <taxon>Acestrorhamphinae</taxon>
        <taxon>Astyanax</taxon>
    </lineage>
</organism>
<dbReference type="InterPro" id="IPR002099">
    <property type="entry name" value="MutL/Mlh/PMS"/>
</dbReference>
<dbReference type="SUPFAM" id="SSF55874">
    <property type="entry name" value="ATPase domain of HSP90 chaperone/DNA topoisomerase II/histidine kinase"/>
    <property type="match status" value="1"/>
</dbReference>
<name>A0A8B9R603_ASTMX</name>
<feature type="compositionally biased region" description="Polar residues" evidence="3">
    <location>
        <begin position="724"/>
        <end position="735"/>
    </location>
</feature>
<keyword evidence="2" id="KW-0227">DNA damage</keyword>
<feature type="region of interest" description="Disordered" evidence="3">
    <location>
        <begin position="678"/>
        <end position="753"/>
    </location>
</feature>
<dbReference type="InterPro" id="IPR037198">
    <property type="entry name" value="MutL_C_sf"/>
</dbReference>
<dbReference type="SMART" id="SM00853">
    <property type="entry name" value="MutL_C"/>
    <property type="match status" value="1"/>
</dbReference>
<dbReference type="Gene3D" id="3.30.230.10">
    <property type="match status" value="1"/>
</dbReference>
<dbReference type="InterPro" id="IPR001202">
    <property type="entry name" value="WW_dom"/>
</dbReference>
<feature type="region of interest" description="Disordered" evidence="3">
    <location>
        <begin position="280"/>
        <end position="300"/>
    </location>
</feature>
<evidence type="ECO:0000259" key="4">
    <source>
        <dbReference type="PROSITE" id="PS50020"/>
    </source>
</evidence>
<dbReference type="GO" id="GO:0005524">
    <property type="term" value="F:ATP binding"/>
    <property type="evidence" value="ECO:0007669"/>
    <property type="project" value="InterPro"/>
</dbReference>
<evidence type="ECO:0000313" key="6">
    <source>
        <dbReference type="Proteomes" id="UP000694621"/>
    </source>
</evidence>
<dbReference type="InterPro" id="IPR020568">
    <property type="entry name" value="Ribosomal_Su5_D2-typ_SF"/>
</dbReference>
<dbReference type="CDD" id="cd16926">
    <property type="entry name" value="HATPase_MutL-MLH-PMS-like"/>
    <property type="match status" value="1"/>
</dbReference>
<dbReference type="GO" id="GO:0032300">
    <property type="term" value="C:mismatch repair complex"/>
    <property type="evidence" value="ECO:0007669"/>
    <property type="project" value="InterPro"/>
</dbReference>
<dbReference type="Pfam" id="PF13589">
    <property type="entry name" value="HATPase_c_3"/>
    <property type="match status" value="1"/>
</dbReference>
<dbReference type="PANTHER" id="PTHR10073:SF47">
    <property type="entry name" value="DNA MISMATCH REPAIR PROTEIN MLH3"/>
    <property type="match status" value="1"/>
</dbReference>
<evidence type="ECO:0000256" key="1">
    <source>
        <dbReference type="ARBA" id="ARBA00006082"/>
    </source>
</evidence>
<proteinExistence type="inferred from homology"/>
<dbReference type="Gene3D" id="3.30.1370.100">
    <property type="entry name" value="MutL, C-terminal domain, regulatory subdomain"/>
    <property type="match status" value="1"/>
</dbReference>
<protein>
    <recommendedName>
        <fullName evidence="4">WW domain-containing protein</fullName>
    </recommendedName>
</protein>
<feature type="compositionally biased region" description="Low complexity" evidence="3">
    <location>
        <begin position="428"/>
        <end position="437"/>
    </location>
</feature>
<dbReference type="GO" id="GO:0016887">
    <property type="term" value="F:ATP hydrolysis activity"/>
    <property type="evidence" value="ECO:0007669"/>
    <property type="project" value="InterPro"/>
</dbReference>
<dbReference type="Pfam" id="PF08676">
    <property type="entry name" value="MutL_C"/>
    <property type="match status" value="1"/>
</dbReference>
<dbReference type="InterPro" id="IPR013507">
    <property type="entry name" value="DNA_mismatch_S5_2-like"/>
</dbReference>
<dbReference type="NCBIfam" id="TIGR00585">
    <property type="entry name" value="mutl"/>
    <property type="match status" value="1"/>
</dbReference>
<comment type="similarity">
    <text evidence="1">Belongs to the DNA mismatch repair MutL/HexB family.</text>
</comment>
<dbReference type="Ensembl" id="ENSAMXT00005024199.1">
    <property type="protein sequence ID" value="ENSAMXP00005021901.1"/>
    <property type="gene ID" value="ENSAMXG00005011320.1"/>
</dbReference>
<reference evidence="5" key="1">
    <citation type="submission" date="2025-08" db="UniProtKB">
        <authorList>
            <consortium name="Ensembl"/>
        </authorList>
    </citation>
    <scope>IDENTIFICATION</scope>
</reference>
<dbReference type="FunFam" id="3.30.565.10:FF:000017">
    <property type="entry name" value="PMS1 homolog 1, mismatch repair system component"/>
    <property type="match status" value="1"/>
</dbReference>
<dbReference type="InterPro" id="IPR042120">
    <property type="entry name" value="MutL_C_dimsub"/>
</dbReference>
<gene>
    <name evidence="5" type="primary">mlh3</name>
</gene>
<dbReference type="FunFam" id="3.30.230.10:FF:000028">
    <property type="entry name" value="DNA mismatch repair protein Mlh3"/>
    <property type="match status" value="1"/>
</dbReference>
<dbReference type="PANTHER" id="PTHR10073">
    <property type="entry name" value="DNA MISMATCH REPAIR PROTEIN MLH, PMS, MUTL"/>
    <property type="match status" value="1"/>
</dbReference>
<feature type="domain" description="WW" evidence="4">
    <location>
        <begin position="807"/>
        <end position="841"/>
    </location>
</feature>
<dbReference type="InterPro" id="IPR036890">
    <property type="entry name" value="HATPase_C_sf"/>
</dbReference>
<evidence type="ECO:0000256" key="2">
    <source>
        <dbReference type="ARBA" id="ARBA00022763"/>
    </source>
</evidence>
<dbReference type="Gene3D" id="3.30.565.10">
    <property type="entry name" value="Histidine kinase-like ATPase, C-terminal domain"/>
    <property type="match status" value="1"/>
</dbReference>
<dbReference type="CDD" id="cd03486">
    <property type="entry name" value="MutL_Trans_MLH3"/>
    <property type="match status" value="1"/>
</dbReference>
<dbReference type="InterPro" id="IPR014790">
    <property type="entry name" value="MutL_C"/>
</dbReference>
<dbReference type="InterPro" id="IPR038973">
    <property type="entry name" value="MutL/Mlh/Pms-like"/>
</dbReference>
<dbReference type="GO" id="GO:0030983">
    <property type="term" value="F:mismatched DNA binding"/>
    <property type="evidence" value="ECO:0007669"/>
    <property type="project" value="InterPro"/>
</dbReference>
<feature type="region of interest" description="Disordered" evidence="3">
    <location>
        <begin position="428"/>
        <end position="455"/>
    </location>
</feature>
<dbReference type="Proteomes" id="UP000694621">
    <property type="component" value="Unplaced"/>
</dbReference>
<dbReference type="AlphaFoldDB" id="A0A8B9R603"/>
<dbReference type="PROSITE" id="PS50020">
    <property type="entry name" value="WW_DOMAIN_2"/>
    <property type="match status" value="1"/>
</dbReference>